<protein>
    <submittedName>
        <fullName evidence="5">AAA family ATPase</fullName>
    </submittedName>
</protein>
<dbReference type="PIRSF" id="PIRSF003073">
    <property type="entry name" value="DNAC_TnpB_IstB"/>
    <property type="match status" value="1"/>
</dbReference>
<dbReference type="PANTHER" id="PTHR30050:SF4">
    <property type="entry name" value="ATP-BINDING PROTEIN RV3427C IN INSERTION SEQUENCE-RELATED"/>
    <property type="match status" value="1"/>
</dbReference>
<dbReference type="EMBL" id="CP020773">
    <property type="protein sequence ID" value="ARJ50866.1"/>
    <property type="molecule type" value="Genomic_DNA"/>
</dbReference>
<dbReference type="Proteomes" id="UP000242864">
    <property type="component" value="Chromosome"/>
</dbReference>
<dbReference type="GO" id="GO:0006260">
    <property type="term" value="P:DNA replication"/>
    <property type="evidence" value="ECO:0007669"/>
    <property type="project" value="TreeGrafter"/>
</dbReference>
<dbReference type="InterPro" id="IPR002611">
    <property type="entry name" value="IstB_ATP-bd"/>
</dbReference>
<accession>A0AAC9WJI9</accession>
<keyword evidence="6" id="KW-1185">Reference proteome</keyword>
<dbReference type="InterPro" id="IPR003593">
    <property type="entry name" value="AAA+_ATPase"/>
</dbReference>
<dbReference type="Gene3D" id="3.40.50.300">
    <property type="entry name" value="P-loop containing nucleotide triphosphate hydrolases"/>
    <property type="match status" value="1"/>
</dbReference>
<dbReference type="Pfam" id="PF01695">
    <property type="entry name" value="IstB_IS21"/>
    <property type="match status" value="1"/>
</dbReference>
<evidence type="ECO:0000256" key="2">
    <source>
        <dbReference type="ARBA" id="ARBA00022741"/>
    </source>
</evidence>
<dbReference type="GO" id="GO:0005524">
    <property type="term" value="F:ATP binding"/>
    <property type="evidence" value="ECO:0007669"/>
    <property type="project" value="UniProtKB-KW"/>
</dbReference>
<dbReference type="SUPFAM" id="SSF52540">
    <property type="entry name" value="P-loop containing nucleoside triphosphate hydrolases"/>
    <property type="match status" value="1"/>
</dbReference>
<comment type="similarity">
    <text evidence="1">Belongs to the IS21/IS1162 putative ATP-binding protein family.</text>
</comment>
<evidence type="ECO:0000256" key="1">
    <source>
        <dbReference type="ARBA" id="ARBA00008059"/>
    </source>
</evidence>
<dbReference type="RefSeq" id="WP_085237344.1">
    <property type="nucleotide sequence ID" value="NZ_CP020773.1"/>
</dbReference>
<dbReference type="InterPro" id="IPR028350">
    <property type="entry name" value="DNAC/IstB-like"/>
</dbReference>
<gene>
    <name evidence="5" type="ORF">B5P37_05790</name>
</gene>
<organism evidence="5 6">
    <name type="scientific">Staphylococcus lutrae</name>
    <dbReference type="NCBI Taxonomy" id="155085"/>
    <lineage>
        <taxon>Bacteria</taxon>
        <taxon>Bacillati</taxon>
        <taxon>Bacillota</taxon>
        <taxon>Bacilli</taxon>
        <taxon>Bacillales</taxon>
        <taxon>Staphylococcaceae</taxon>
        <taxon>Staphylococcus</taxon>
    </lineage>
</organism>
<evidence type="ECO:0000313" key="5">
    <source>
        <dbReference type="EMBL" id="ARJ50866.1"/>
    </source>
</evidence>
<dbReference type="PANTHER" id="PTHR30050">
    <property type="entry name" value="CHROMOSOMAL REPLICATION INITIATOR PROTEIN DNAA"/>
    <property type="match status" value="1"/>
</dbReference>
<dbReference type="KEGG" id="slz:B5P37_05790"/>
<evidence type="ECO:0000313" key="6">
    <source>
        <dbReference type="Proteomes" id="UP000242864"/>
    </source>
</evidence>
<keyword evidence="2" id="KW-0547">Nucleotide-binding</keyword>
<dbReference type="CDD" id="cd00009">
    <property type="entry name" value="AAA"/>
    <property type="match status" value="1"/>
</dbReference>
<proteinExistence type="inferred from homology"/>
<keyword evidence="3" id="KW-0067">ATP-binding</keyword>
<dbReference type="NCBIfam" id="NF038214">
    <property type="entry name" value="IS21_help_AAA"/>
    <property type="match status" value="1"/>
</dbReference>
<dbReference type="InterPro" id="IPR047661">
    <property type="entry name" value="IstB"/>
</dbReference>
<name>A0AAC9WJI9_9STAP</name>
<feature type="domain" description="AAA+ ATPase" evidence="4">
    <location>
        <begin position="102"/>
        <end position="234"/>
    </location>
</feature>
<dbReference type="InterPro" id="IPR027417">
    <property type="entry name" value="P-loop_NTPase"/>
</dbReference>
<evidence type="ECO:0000259" key="4">
    <source>
        <dbReference type="SMART" id="SM00382"/>
    </source>
</evidence>
<evidence type="ECO:0000256" key="3">
    <source>
        <dbReference type="ARBA" id="ARBA00022840"/>
    </source>
</evidence>
<dbReference type="SMART" id="SM00382">
    <property type="entry name" value="AAA"/>
    <property type="match status" value="1"/>
</dbReference>
<reference evidence="5 6" key="1">
    <citation type="submission" date="2017-04" db="EMBL/GenBank/DDBJ databases">
        <authorList>
            <person name="Veseli I.A."/>
            <person name="Tang C."/>
            <person name="Pombert J.-F."/>
        </authorList>
    </citation>
    <scope>NUCLEOTIDE SEQUENCE [LARGE SCALE GENOMIC DNA]</scope>
    <source>
        <strain evidence="5 6">ATCC 700373</strain>
    </source>
</reference>
<sequence>MNTNHQKLLNNFEILKLKKFKDYYPNYIELLSKNEKSLTEILIDLTEKEKEIEYQSELKFKRAVNSARFPKIKYLHDFDFMFQPSINQQEILTLKSMHFLEDSINICFLGNSGVGKTHLAISLGIEACKQNIKTRFYTFKELIDLLTVSDSKGIINKTLKQLSRIELLIIDEIGYSPITKEQADLFYQLMSLRYEMKSTIITTNIPFSSWGESFSNKIASAAIIDRLIHHSKVFKITGESYRLKDYKNEKSLNMRQS</sequence>
<dbReference type="AlphaFoldDB" id="A0AAC9WJI9"/>